<dbReference type="Proteomes" id="UP001057305">
    <property type="component" value="Chromosome"/>
</dbReference>
<protein>
    <submittedName>
        <fullName evidence="1">Uncharacterized protein</fullName>
    </submittedName>
</protein>
<accession>A0A9X9HWZ6</accession>
<dbReference type="EMBL" id="CP073116">
    <property type="protein sequence ID" value="UTG71459.1"/>
    <property type="molecule type" value="Genomic_DNA"/>
</dbReference>
<gene>
    <name evidence="1" type="ORF">KCG56_08860</name>
</gene>
<evidence type="ECO:0000313" key="1">
    <source>
        <dbReference type="EMBL" id="UTG71459.1"/>
    </source>
</evidence>
<dbReference type="RefSeq" id="WP_254321195.1">
    <property type="nucleotide sequence ID" value="NZ_CP073116.1"/>
</dbReference>
<reference evidence="1" key="1">
    <citation type="submission" date="2021-04" db="EMBL/GenBank/DDBJ databases">
        <title>Characterizing Neisseria spp. as novel respiratory pathobionts in bronchiectasis.</title>
        <authorList>
            <person name="Li L."/>
            <person name="Mac Aogain M."/>
            <person name="Xu T."/>
            <person name="Jaggi T.K."/>
            <person name="Chan L.Y."/>
            <person name="Keir H.R."/>
            <person name="Dicker A.J."/>
            <person name="Qu J."/>
            <person name="Liu Y."/>
            <person name="Chen H.S."/>
            <person name="Koh M.S."/>
            <person name="Ong T.H."/>
            <person name="Lim A.Y.H."/>
            <person name="Abisheganaden J."/>
            <person name="Low T.B."/>
            <person name="Oliver B.G."/>
            <person name="Tan N.S."/>
            <person name="Fang M."/>
            <person name="Chalmers J.D."/>
            <person name="Chotirmall S.H."/>
        </authorList>
    </citation>
    <scope>NUCLEOTIDE SEQUENCE</scope>
    <source>
        <strain evidence="1">TT0073</strain>
    </source>
</reference>
<name>A0A9X9HWZ6_NEISU</name>
<proteinExistence type="predicted"/>
<dbReference type="AlphaFoldDB" id="A0A9X9HWZ6"/>
<organism evidence="1 2">
    <name type="scientific">Neisseria subflava</name>
    <dbReference type="NCBI Taxonomy" id="28449"/>
    <lineage>
        <taxon>Bacteria</taxon>
        <taxon>Pseudomonadati</taxon>
        <taxon>Pseudomonadota</taxon>
        <taxon>Betaproteobacteria</taxon>
        <taxon>Neisseriales</taxon>
        <taxon>Neisseriaceae</taxon>
        <taxon>Neisseria</taxon>
    </lineage>
</organism>
<evidence type="ECO:0000313" key="2">
    <source>
        <dbReference type="Proteomes" id="UP001057305"/>
    </source>
</evidence>
<sequence length="52" mass="5878">MAEDVEYLERGLDKAVEYLQDVVSCYKSGRLISLHIIVGQIEGFLAARGEEY</sequence>